<reference evidence="1 2" key="1">
    <citation type="journal article" date="2013" name="Nat. Commun.">
        <title>The evolution and pathogenic mechanisms of the rice sheath blight pathogen.</title>
        <authorList>
            <person name="Zheng A."/>
            <person name="Lin R."/>
            <person name="Xu L."/>
            <person name="Qin P."/>
            <person name="Tang C."/>
            <person name="Ai P."/>
            <person name="Zhang D."/>
            <person name="Liu Y."/>
            <person name="Sun Z."/>
            <person name="Feng H."/>
            <person name="Wang Y."/>
            <person name="Chen Y."/>
            <person name="Liang X."/>
            <person name="Fu R."/>
            <person name="Li Q."/>
            <person name="Zhang J."/>
            <person name="Yu X."/>
            <person name="Xie Z."/>
            <person name="Ding L."/>
            <person name="Guan P."/>
            <person name="Tang J."/>
            <person name="Liang Y."/>
            <person name="Wang S."/>
            <person name="Deng Q."/>
            <person name="Li S."/>
            <person name="Zhu J."/>
            <person name="Wang L."/>
            <person name="Liu H."/>
            <person name="Li P."/>
        </authorList>
    </citation>
    <scope>NUCLEOTIDE SEQUENCE [LARGE SCALE GENOMIC DNA]</scope>
    <source>
        <strain evidence="2">AG-1 IA</strain>
    </source>
</reference>
<gene>
    <name evidence="1" type="ORF">AG1IA_02866</name>
</gene>
<keyword evidence="2" id="KW-1185">Reference proteome</keyword>
<dbReference type="AlphaFoldDB" id="L8WYN2"/>
<evidence type="ECO:0000313" key="1">
    <source>
        <dbReference type="EMBL" id="ELU43105.1"/>
    </source>
</evidence>
<protein>
    <submittedName>
        <fullName evidence="1">Uncharacterized protein</fullName>
    </submittedName>
</protein>
<sequence>MSCYAAQMSPSFPGVAWCPPNTDPKVERCDTTALEHIHRPTCSVKRYERQEDPWTDRRLRRGIIRHWWVSWLIQYIHIEPEGLSNDCAEITVDLSAY</sequence>
<organism evidence="1 2">
    <name type="scientific">Thanatephorus cucumeris (strain AG1-IA)</name>
    <name type="common">Rice sheath blight fungus</name>
    <name type="synonym">Rhizoctonia solani</name>
    <dbReference type="NCBI Taxonomy" id="983506"/>
    <lineage>
        <taxon>Eukaryota</taxon>
        <taxon>Fungi</taxon>
        <taxon>Dikarya</taxon>
        <taxon>Basidiomycota</taxon>
        <taxon>Agaricomycotina</taxon>
        <taxon>Agaricomycetes</taxon>
        <taxon>Cantharellales</taxon>
        <taxon>Ceratobasidiaceae</taxon>
        <taxon>Rhizoctonia</taxon>
        <taxon>Rhizoctonia solani AG-1</taxon>
    </lineage>
</organism>
<dbReference type="HOGENOM" id="CLU_2348136_0_0_1"/>
<evidence type="ECO:0000313" key="2">
    <source>
        <dbReference type="Proteomes" id="UP000011668"/>
    </source>
</evidence>
<accession>L8WYN2</accession>
<dbReference type="Proteomes" id="UP000011668">
    <property type="component" value="Unassembled WGS sequence"/>
</dbReference>
<comment type="caution">
    <text evidence="1">The sequence shown here is derived from an EMBL/GenBank/DDBJ whole genome shotgun (WGS) entry which is preliminary data.</text>
</comment>
<dbReference type="EMBL" id="AFRT01000607">
    <property type="protein sequence ID" value="ELU43105.1"/>
    <property type="molecule type" value="Genomic_DNA"/>
</dbReference>
<name>L8WYN2_THACA</name>
<proteinExistence type="predicted"/>